<proteinExistence type="predicted"/>
<dbReference type="EMBL" id="QJPH01000347">
    <property type="protein sequence ID" value="PZN76966.1"/>
    <property type="molecule type" value="Genomic_DNA"/>
</dbReference>
<organism evidence="1 2">
    <name type="scientific">Candidatus Methylumidiphilus alinenensis</name>
    <dbReference type="NCBI Taxonomy" id="2202197"/>
    <lineage>
        <taxon>Bacteria</taxon>
        <taxon>Pseudomonadati</taxon>
        <taxon>Pseudomonadota</taxon>
        <taxon>Gammaproteobacteria</taxon>
        <taxon>Methylococcales</taxon>
        <taxon>Candidatus Methylumidiphilus</taxon>
    </lineage>
</organism>
<reference evidence="1 2" key="1">
    <citation type="journal article" date="2018" name="Aquat. Microb. Ecol.">
        <title>Gammaproteobacterial methanotrophs dominate.</title>
        <authorList>
            <person name="Rissanen A.J."/>
            <person name="Saarenheimo J."/>
            <person name="Tiirola M."/>
            <person name="Peura S."/>
            <person name="Aalto S.L."/>
            <person name="Karvinen A."/>
            <person name="Nykanen H."/>
        </authorList>
    </citation>
    <scope>NUCLEOTIDE SEQUENCE [LARGE SCALE GENOMIC DNA]</scope>
    <source>
        <strain evidence="1">AMbin10</strain>
    </source>
</reference>
<sequence>MRLLVAGEQQAAQHHRPLHVGGGGLFGDRLSNIPIQFAEGRHLGQFVRTGRGVAVHQLGQRNYGAVRNKPHHLHFSIDAPSSMAQPSSTFQVFLETI</sequence>
<name>A0A2W4R1E6_9GAMM</name>
<evidence type="ECO:0000313" key="1">
    <source>
        <dbReference type="EMBL" id="PZN76966.1"/>
    </source>
</evidence>
<protein>
    <submittedName>
        <fullName evidence="1">Uncharacterized protein</fullName>
    </submittedName>
</protein>
<evidence type="ECO:0000313" key="2">
    <source>
        <dbReference type="Proteomes" id="UP000249396"/>
    </source>
</evidence>
<gene>
    <name evidence="1" type="ORF">DM484_15570</name>
</gene>
<dbReference type="AlphaFoldDB" id="A0A2W4R1E6"/>
<accession>A0A2W4R1E6</accession>
<comment type="caution">
    <text evidence="1">The sequence shown here is derived from an EMBL/GenBank/DDBJ whole genome shotgun (WGS) entry which is preliminary data.</text>
</comment>
<dbReference type="Proteomes" id="UP000249396">
    <property type="component" value="Unassembled WGS sequence"/>
</dbReference>